<keyword evidence="2" id="KW-0560">Oxidoreductase</keyword>
<evidence type="ECO:0008006" key="7">
    <source>
        <dbReference type="Google" id="ProtNLM"/>
    </source>
</evidence>
<dbReference type="Gene3D" id="3.40.50.720">
    <property type="entry name" value="NAD(P)-binding Rossmann-like Domain"/>
    <property type="match status" value="1"/>
</dbReference>
<dbReference type="GO" id="GO:0000166">
    <property type="term" value="F:nucleotide binding"/>
    <property type="evidence" value="ECO:0007669"/>
    <property type="project" value="InterPro"/>
</dbReference>
<dbReference type="InterPro" id="IPR000683">
    <property type="entry name" value="Gfo/Idh/MocA-like_OxRdtase_N"/>
</dbReference>
<dbReference type="SUPFAM" id="SSF55347">
    <property type="entry name" value="Glyceraldehyde-3-phosphate dehydrogenase-like, C-terminal domain"/>
    <property type="match status" value="1"/>
</dbReference>
<reference evidence="5 6" key="1">
    <citation type="submission" date="2015-07" db="EMBL/GenBank/DDBJ databases">
        <title>Genome sequencing of Kibdelosporangium phytohabitans.</title>
        <authorList>
            <person name="Qin S."/>
            <person name="Xing K."/>
        </authorList>
    </citation>
    <scope>NUCLEOTIDE SEQUENCE [LARGE SCALE GENOMIC DNA]</scope>
    <source>
        <strain evidence="5 6">KLBMP1111</strain>
    </source>
</reference>
<dbReference type="RefSeq" id="WP_054288634.1">
    <property type="nucleotide sequence ID" value="NZ_CP012752.1"/>
</dbReference>
<evidence type="ECO:0000313" key="6">
    <source>
        <dbReference type="Proteomes" id="UP000063699"/>
    </source>
</evidence>
<protein>
    <recommendedName>
        <fullName evidence="7">Oxidoreductase</fullName>
    </recommendedName>
</protein>
<dbReference type="Gene3D" id="3.30.360.10">
    <property type="entry name" value="Dihydrodipicolinate Reductase, domain 2"/>
    <property type="match status" value="1"/>
</dbReference>
<dbReference type="OrthoDB" id="9815825at2"/>
<evidence type="ECO:0000259" key="3">
    <source>
        <dbReference type="Pfam" id="PF01408"/>
    </source>
</evidence>
<dbReference type="InterPro" id="IPR036291">
    <property type="entry name" value="NAD(P)-bd_dom_sf"/>
</dbReference>
<evidence type="ECO:0000256" key="1">
    <source>
        <dbReference type="ARBA" id="ARBA00010928"/>
    </source>
</evidence>
<dbReference type="KEGG" id="kphy:AOZ06_06740"/>
<keyword evidence="6" id="KW-1185">Reference proteome</keyword>
<accession>A0A0N9HPQ5</accession>
<comment type="similarity">
    <text evidence="1">Belongs to the Gfo/Idh/MocA family.</text>
</comment>
<dbReference type="InterPro" id="IPR050984">
    <property type="entry name" value="Gfo/Idh/MocA_domain"/>
</dbReference>
<dbReference type="SUPFAM" id="SSF51735">
    <property type="entry name" value="NAD(P)-binding Rossmann-fold domains"/>
    <property type="match status" value="1"/>
</dbReference>
<evidence type="ECO:0000256" key="2">
    <source>
        <dbReference type="ARBA" id="ARBA00023002"/>
    </source>
</evidence>
<dbReference type="Pfam" id="PF01408">
    <property type="entry name" value="GFO_IDH_MocA"/>
    <property type="match status" value="1"/>
</dbReference>
<proteinExistence type="inferred from homology"/>
<dbReference type="STRING" id="860235.AOZ06_06740"/>
<feature type="domain" description="GFO/IDH/MocA-like oxidoreductase" evidence="4">
    <location>
        <begin position="133"/>
        <end position="243"/>
    </location>
</feature>
<evidence type="ECO:0000313" key="5">
    <source>
        <dbReference type="EMBL" id="ALG06661.1"/>
    </source>
</evidence>
<dbReference type="EMBL" id="CP012752">
    <property type="protein sequence ID" value="ALG06661.1"/>
    <property type="molecule type" value="Genomic_DNA"/>
</dbReference>
<organism evidence="5 6">
    <name type="scientific">Kibdelosporangium phytohabitans</name>
    <dbReference type="NCBI Taxonomy" id="860235"/>
    <lineage>
        <taxon>Bacteria</taxon>
        <taxon>Bacillati</taxon>
        <taxon>Actinomycetota</taxon>
        <taxon>Actinomycetes</taxon>
        <taxon>Pseudonocardiales</taxon>
        <taxon>Pseudonocardiaceae</taxon>
        <taxon>Kibdelosporangium</taxon>
    </lineage>
</organism>
<evidence type="ECO:0000259" key="4">
    <source>
        <dbReference type="Pfam" id="PF22725"/>
    </source>
</evidence>
<gene>
    <name evidence="5" type="ORF">AOZ06_06740</name>
</gene>
<dbReference type="Pfam" id="PF22725">
    <property type="entry name" value="GFO_IDH_MocA_C3"/>
    <property type="match status" value="1"/>
</dbReference>
<feature type="domain" description="Gfo/Idh/MocA-like oxidoreductase N-terminal" evidence="3">
    <location>
        <begin position="4"/>
        <end position="120"/>
    </location>
</feature>
<name>A0A0N9HPQ5_9PSEU</name>
<sequence>MRLDIGLIGATKIAERAILAPASNRDDAAVRAVAASDVARARDFAVRNGIERVHDDYESLIRDPDVTVVYISLHNSAHHEWAVRSASHGKHVIVEKPLCLTTSEYAEISDAAEANGVQVAEAIPTAGHPWQAAVRQMIDAEEFGPLRRIHTRIQFLTPAEGTYRTRPELGGGIFFDCASYWLQAAQSTAGLAGATGTGASAFDGPNGTDTTFHATLRWDDGREATLDCSVGGKHVAEVEFFFESASVRLRNLLRPTMAALPLNLSVKGARTEIRSFPPIGYYEAQLDRLFTREDSPGERIALLAGIHATARGALVR</sequence>
<dbReference type="AlphaFoldDB" id="A0A0N9HPQ5"/>
<dbReference type="InterPro" id="IPR055170">
    <property type="entry name" value="GFO_IDH_MocA-like_dom"/>
</dbReference>
<dbReference type="GO" id="GO:0016491">
    <property type="term" value="F:oxidoreductase activity"/>
    <property type="evidence" value="ECO:0007669"/>
    <property type="project" value="UniProtKB-KW"/>
</dbReference>
<dbReference type="Proteomes" id="UP000063699">
    <property type="component" value="Chromosome"/>
</dbReference>
<dbReference type="PANTHER" id="PTHR22604:SF105">
    <property type="entry name" value="TRANS-1,2-DIHYDROBENZENE-1,2-DIOL DEHYDROGENASE"/>
    <property type="match status" value="1"/>
</dbReference>
<dbReference type="PANTHER" id="PTHR22604">
    <property type="entry name" value="OXIDOREDUCTASES"/>
    <property type="match status" value="1"/>
</dbReference>